<proteinExistence type="predicted"/>
<accession>A0A183EBX5</accession>
<protein>
    <submittedName>
        <fullName evidence="4">Ovule protein</fullName>
    </submittedName>
</protein>
<reference evidence="4" key="1">
    <citation type="submission" date="2016-06" db="UniProtKB">
        <authorList>
            <consortium name="WormBaseParasite"/>
        </authorList>
    </citation>
    <scope>IDENTIFICATION</scope>
</reference>
<evidence type="ECO:0000313" key="4">
    <source>
        <dbReference type="WBParaSite" id="GPUH_0001849101-mRNA-1"/>
    </source>
</evidence>
<keyword evidence="1" id="KW-1133">Transmembrane helix</keyword>
<dbReference type="AlphaFoldDB" id="A0A183EBX5"/>
<evidence type="ECO:0000313" key="3">
    <source>
        <dbReference type="Proteomes" id="UP000271098"/>
    </source>
</evidence>
<organism evidence="4">
    <name type="scientific">Gongylonema pulchrum</name>
    <dbReference type="NCBI Taxonomy" id="637853"/>
    <lineage>
        <taxon>Eukaryota</taxon>
        <taxon>Metazoa</taxon>
        <taxon>Ecdysozoa</taxon>
        <taxon>Nematoda</taxon>
        <taxon>Chromadorea</taxon>
        <taxon>Rhabditida</taxon>
        <taxon>Spirurina</taxon>
        <taxon>Spiruromorpha</taxon>
        <taxon>Spiruroidea</taxon>
        <taxon>Gongylonematidae</taxon>
        <taxon>Gongylonema</taxon>
    </lineage>
</organism>
<name>A0A183EBX5_9BILA</name>
<reference evidence="2 3" key="2">
    <citation type="submission" date="2018-11" db="EMBL/GenBank/DDBJ databases">
        <authorList>
            <consortium name="Pathogen Informatics"/>
        </authorList>
    </citation>
    <scope>NUCLEOTIDE SEQUENCE [LARGE SCALE GENOMIC DNA]</scope>
</reference>
<keyword evidence="1" id="KW-0472">Membrane</keyword>
<keyword evidence="1" id="KW-0812">Transmembrane</keyword>
<evidence type="ECO:0000256" key="1">
    <source>
        <dbReference type="SAM" id="Phobius"/>
    </source>
</evidence>
<gene>
    <name evidence="2" type="ORF">GPUH_LOCUS18466</name>
</gene>
<dbReference type="EMBL" id="UYRT01086820">
    <property type="protein sequence ID" value="VDN31814.1"/>
    <property type="molecule type" value="Genomic_DNA"/>
</dbReference>
<keyword evidence="3" id="KW-1185">Reference proteome</keyword>
<evidence type="ECO:0000313" key="2">
    <source>
        <dbReference type="EMBL" id="VDN31814.1"/>
    </source>
</evidence>
<dbReference type="WBParaSite" id="GPUH_0001849101-mRNA-1">
    <property type="protein sequence ID" value="GPUH_0001849101-mRNA-1"/>
    <property type="gene ID" value="GPUH_0001849101"/>
</dbReference>
<feature type="transmembrane region" description="Helical" evidence="1">
    <location>
        <begin position="70"/>
        <end position="92"/>
    </location>
</feature>
<dbReference type="Proteomes" id="UP000271098">
    <property type="component" value="Unassembled WGS sequence"/>
</dbReference>
<sequence length="100" mass="11310">MKTRSIQKQEQPYCKPSSDLRGYEEFTGRYCLFAMPFHGTSGSDALSTVLLSLHISDTCSSTATVKSGMLYIIFTFLVAKFSTSLSRFYAFFGENLRNYD</sequence>